<protein>
    <submittedName>
        <fullName evidence="1">Uncharacterized protein</fullName>
    </submittedName>
</protein>
<dbReference type="AlphaFoldDB" id="A0A0E9SZ71"/>
<proteinExistence type="predicted"/>
<reference evidence="1" key="1">
    <citation type="submission" date="2014-11" db="EMBL/GenBank/DDBJ databases">
        <authorList>
            <person name="Amaro Gonzalez C."/>
        </authorList>
    </citation>
    <scope>NUCLEOTIDE SEQUENCE</scope>
</reference>
<sequence>MSDKTVDFNARFDDVMAMVEQKWR</sequence>
<name>A0A0E9SZ71_ANGAN</name>
<evidence type="ECO:0000313" key="1">
    <source>
        <dbReference type="EMBL" id="JAH46654.1"/>
    </source>
</evidence>
<accession>A0A0E9SZ71</accession>
<reference evidence="1" key="2">
    <citation type="journal article" date="2015" name="Fish Shellfish Immunol.">
        <title>Early steps in the European eel (Anguilla anguilla)-Vibrio vulnificus interaction in the gills: Role of the RtxA13 toxin.</title>
        <authorList>
            <person name="Callol A."/>
            <person name="Pajuelo D."/>
            <person name="Ebbesson L."/>
            <person name="Teles M."/>
            <person name="MacKenzie S."/>
            <person name="Amaro C."/>
        </authorList>
    </citation>
    <scope>NUCLEOTIDE SEQUENCE</scope>
</reference>
<organism evidence="1">
    <name type="scientific">Anguilla anguilla</name>
    <name type="common">European freshwater eel</name>
    <name type="synonym">Muraena anguilla</name>
    <dbReference type="NCBI Taxonomy" id="7936"/>
    <lineage>
        <taxon>Eukaryota</taxon>
        <taxon>Metazoa</taxon>
        <taxon>Chordata</taxon>
        <taxon>Craniata</taxon>
        <taxon>Vertebrata</taxon>
        <taxon>Euteleostomi</taxon>
        <taxon>Actinopterygii</taxon>
        <taxon>Neopterygii</taxon>
        <taxon>Teleostei</taxon>
        <taxon>Anguilliformes</taxon>
        <taxon>Anguillidae</taxon>
        <taxon>Anguilla</taxon>
    </lineage>
</organism>
<dbReference type="EMBL" id="GBXM01061923">
    <property type="protein sequence ID" value="JAH46654.1"/>
    <property type="molecule type" value="Transcribed_RNA"/>
</dbReference>